<keyword evidence="1" id="KW-0472">Membrane</keyword>
<evidence type="ECO:0000256" key="1">
    <source>
        <dbReference type="SAM" id="Phobius"/>
    </source>
</evidence>
<evidence type="ECO:0000313" key="3">
    <source>
        <dbReference type="Proteomes" id="UP001348149"/>
    </source>
</evidence>
<proteinExistence type="predicted"/>
<evidence type="ECO:0000313" key="2">
    <source>
        <dbReference type="EMBL" id="MEC3862701.1"/>
    </source>
</evidence>
<dbReference type="Proteomes" id="UP001348149">
    <property type="component" value="Unassembled WGS sequence"/>
</dbReference>
<gene>
    <name evidence="2" type="ORF">VK792_15525</name>
</gene>
<keyword evidence="1" id="KW-0812">Transmembrane</keyword>
<dbReference type="EMBL" id="JAYLLH010000027">
    <property type="protein sequence ID" value="MEC3862701.1"/>
    <property type="molecule type" value="Genomic_DNA"/>
</dbReference>
<feature type="transmembrane region" description="Helical" evidence="1">
    <location>
        <begin position="26"/>
        <end position="48"/>
    </location>
</feature>
<reference evidence="2 3" key="1">
    <citation type="submission" date="2024-01" db="EMBL/GenBank/DDBJ databases">
        <title>Mesobacterium rodlantinim sp. nov., isolated from shallow sea hydrothermal systems off Kueishantao Island.</title>
        <authorList>
            <person name="Su Z."/>
            <person name="Tang K."/>
        </authorList>
    </citation>
    <scope>NUCLEOTIDE SEQUENCE [LARGE SCALE GENOMIC DNA]</scope>
    <source>
        <strain evidence="2 3">TK19101</strain>
    </source>
</reference>
<accession>A0ABU6HLI5</accession>
<protein>
    <submittedName>
        <fullName evidence="2">Uncharacterized protein</fullName>
    </submittedName>
</protein>
<name>A0ABU6HLI5_9RHOB</name>
<comment type="caution">
    <text evidence="2">The sequence shown here is derived from an EMBL/GenBank/DDBJ whole genome shotgun (WGS) entry which is preliminary data.</text>
</comment>
<organism evidence="2 3">
    <name type="scientific">Mesobacterium hydrothermale</name>
    <dbReference type="NCBI Taxonomy" id="3111907"/>
    <lineage>
        <taxon>Bacteria</taxon>
        <taxon>Pseudomonadati</taxon>
        <taxon>Pseudomonadota</taxon>
        <taxon>Alphaproteobacteria</taxon>
        <taxon>Rhodobacterales</taxon>
        <taxon>Roseobacteraceae</taxon>
        <taxon>Mesobacterium</taxon>
    </lineage>
</organism>
<keyword evidence="3" id="KW-1185">Reference proteome</keyword>
<sequence>MTAIATNFGSFLGVFAAVYGWAALDMSLTSACAVYAIFSISFGALAAIMQATRGQTDYSDGDLALTA</sequence>
<dbReference type="RefSeq" id="WP_326298672.1">
    <property type="nucleotide sequence ID" value="NZ_JAYLLH010000027.1"/>
</dbReference>
<keyword evidence="1" id="KW-1133">Transmembrane helix</keyword>